<organism evidence="6 7">
    <name type="scientific">Meyerozyma guilliermondii (strain ATCC 6260 / CBS 566 / DSM 6381 / JCM 1539 / NBRC 10279 / NRRL Y-324)</name>
    <name type="common">Yeast</name>
    <name type="synonym">Candida guilliermondii</name>
    <dbReference type="NCBI Taxonomy" id="294746"/>
    <lineage>
        <taxon>Eukaryota</taxon>
        <taxon>Fungi</taxon>
        <taxon>Dikarya</taxon>
        <taxon>Ascomycota</taxon>
        <taxon>Saccharomycotina</taxon>
        <taxon>Pichiomycetes</taxon>
        <taxon>Debaryomycetaceae</taxon>
        <taxon>Meyerozyma</taxon>
    </lineage>
</organism>
<dbReference type="Pfam" id="PF04750">
    <property type="entry name" value="Far-17a_AIG1"/>
    <property type="match status" value="1"/>
</dbReference>
<dbReference type="OMA" id="SFERDYW"/>
<dbReference type="GeneID" id="5124752"/>
<dbReference type="GO" id="GO:0012505">
    <property type="term" value="C:endomembrane system"/>
    <property type="evidence" value="ECO:0007669"/>
    <property type="project" value="UniProtKB-SubCell"/>
</dbReference>
<name>A5DMY1_PICGU</name>
<dbReference type="GO" id="GO:0016020">
    <property type="term" value="C:membrane"/>
    <property type="evidence" value="ECO:0007669"/>
    <property type="project" value="InterPro"/>
</dbReference>
<accession>A5DMY1</accession>
<dbReference type="eggNOG" id="ENOG502RQ3H">
    <property type="taxonomic scope" value="Eukaryota"/>
</dbReference>
<dbReference type="OrthoDB" id="1898221at2759"/>
<comment type="subcellular location">
    <subcellularLocation>
        <location evidence="1">Endomembrane system</location>
        <topology evidence="1">Multi-pass membrane protein</topology>
    </subcellularLocation>
</comment>
<feature type="transmembrane region" description="Helical" evidence="5">
    <location>
        <begin position="93"/>
        <end position="115"/>
    </location>
</feature>
<dbReference type="PANTHER" id="PTHR10989">
    <property type="entry name" value="ANDROGEN-INDUCED PROTEIN 1-RELATED"/>
    <property type="match status" value="1"/>
</dbReference>
<dbReference type="InParanoid" id="A5DMY1"/>
<dbReference type="EMBL" id="CH408160">
    <property type="protein sequence ID" value="EDK40534.2"/>
    <property type="molecule type" value="Genomic_DNA"/>
</dbReference>
<evidence type="ECO:0000256" key="1">
    <source>
        <dbReference type="ARBA" id="ARBA00004127"/>
    </source>
</evidence>
<evidence type="ECO:0000256" key="2">
    <source>
        <dbReference type="ARBA" id="ARBA00022692"/>
    </source>
</evidence>
<evidence type="ECO:0000313" key="6">
    <source>
        <dbReference type="EMBL" id="EDK40534.2"/>
    </source>
</evidence>
<dbReference type="InterPro" id="IPR006838">
    <property type="entry name" value="ADTRP_AIG1"/>
</dbReference>
<evidence type="ECO:0008006" key="8">
    <source>
        <dbReference type="Google" id="ProtNLM"/>
    </source>
</evidence>
<feature type="transmembrane region" description="Helical" evidence="5">
    <location>
        <begin position="54"/>
        <end position="73"/>
    </location>
</feature>
<keyword evidence="4 5" id="KW-0472">Membrane</keyword>
<dbReference type="Proteomes" id="UP000001997">
    <property type="component" value="Unassembled WGS sequence"/>
</dbReference>
<feature type="transmembrane region" description="Helical" evidence="5">
    <location>
        <begin position="12"/>
        <end position="34"/>
    </location>
</feature>
<feature type="transmembrane region" description="Helical" evidence="5">
    <location>
        <begin position="198"/>
        <end position="217"/>
    </location>
</feature>
<dbReference type="HOGENOM" id="CLU_1396120_0_0_1"/>
<gene>
    <name evidence="6" type="ORF">PGUG_04632</name>
</gene>
<dbReference type="RefSeq" id="XP_001482677.2">
    <property type="nucleotide sequence ID" value="XM_001482627.1"/>
</dbReference>
<keyword evidence="7" id="KW-1185">Reference proteome</keyword>
<reference evidence="6 7" key="1">
    <citation type="journal article" date="2009" name="Nature">
        <title>Evolution of pathogenicity and sexual reproduction in eight Candida genomes.</title>
        <authorList>
            <person name="Butler G."/>
            <person name="Rasmussen M.D."/>
            <person name="Lin M.F."/>
            <person name="Santos M.A."/>
            <person name="Sakthikumar S."/>
            <person name="Munro C.A."/>
            <person name="Rheinbay E."/>
            <person name="Grabherr M."/>
            <person name="Forche A."/>
            <person name="Reedy J.L."/>
            <person name="Agrafioti I."/>
            <person name="Arnaud M.B."/>
            <person name="Bates S."/>
            <person name="Brown A.J."/>
            <person name="Brunke S."/>
            <person name="Costanzo M.C."/>
            <person name="Fitzpatrick D.A."/>
            <person name="de Groot P.W."/>
            <person name="Harris D."/>
            <person name="Hoyer L.L."/>
            <person name="Hube B."/>
            <person name="Klis F.M."/>
            <person name="Kodira C."/>
            <person name="Lennard N."/>
            <person name="Logue M.E."/>
            <person name="Martin R."/>
            <person name="Neiman A.M."/>
            <person name="Nikolaou E."/>
            <person name="Quail M.A."/>
            <person name="Quinn J."/>
            <person name="Santos M.C."/>
            <person name="Schmitzberger F.F."/>
            <person name="Sherlock G."/>
            <person name="Shah P."/>
            <person name="Silverstein K.A."/>
            <person name="Skrzypek M.S."/>
            <person name="Soll D."/>
            <person name="Staggs R."/>
            <person name="Stansfield I."/>
            <person name="Stumpf M.P."/>
            <person name="Sudbery P.E."/>
            <person name="Srikantha T."/>
            <person name="Zeng Q."/>
            <person name="Berman J."/>
            <person name="Berriman M."/>
            <person name="Heitman J."/>
            <person name="Gow N.A."/>
            <person name="Lorenz M.C."/>
            <person name="Birren B.W."/>
            <person name="Kellis M."/>
            <person name="Cuomo C.A."/>
        </authorList>
    </citation>
    <scope>NUCLEOTIDE SEQUENCE [LARGE SCALE GENOMIC DNA]</scope>
    <source>
        <strain evidence="7">ATCC 6260 / CBS 566 / DSM 6381 / JCM 1539 / NBRC 10279 / NRRL Y-324</strain>
    </source>
</reference>
<dbReference type="AlphaFoldDB" id="A5DMY1"/>
<feature type="transmembrane region" description="Helical" evidence="5">
    <location>
        <begin position="158"/>
        <end position="178"/>
    </location>
</feature>
<dbReference type="PANTHER" id="PTHR10989:SF16">
    <property type="entry name" value="AT02829P-RELATED"/>
    <property type="match status" value="1"/>
</dbReference>
<evidence type="ECO:0000313" key="7">
    <source>
        <dbReference type="Proteomes" id="UP000001997"/>
    </source>
</evidence>
<keyword evidence="3 5" id="KW-1133">Transmembrane helix</keyword>
<feature type="transmembrane region" description="Helical" evidence="5">
    <location>
        <begin position="127"/>
        <end position="146"/>
    </location>
</feature>
<keyword evidence="2 5" id="KW-0812">Transmembrane</keyword>
<dbReference type="VEuPathDB" id="FungiDB:PGUG_04632"/>
<dbReference type="KEGG" id="pgu:PGUG_04632"/>
<evidence type="ECO:0000256" key="3">
    <source>
        <dbReference type="ARBA" id="ARBA00022989"/>
    </source>
</evidence>
<proteinExistence type="predicted"/>
<evidence type="ECO:0000256" key="5">
    <source>
        <dbReference type="SAM" id="Phobius"/>
    </source>
</evidence>
<protein>
    <recommendedName>
        <fullName evidence="8">FAR-17a/AIG1-like protein</fullName>
    </recommendedName>
</protein>
<evidence type="ECO:0000256" key="4">
    <source>
        <dbReference type="ARBA" id="ARBA00023136"/>
    </source>
</evidence>
<sequence>MRKSISHFKFLLLRTLMWNNVVRFVYIAICLSGLQDSARLPLPPHLATGGCWQFLTNVALFFTCIAVGSRIAIDVANKKLWYYDQLDSMVTVAMLACAHLEFVVTVAYWVMLWVFPYSLNVDSFEVSLLLDLKIHLFPYIFLTIDASWNRYRSRRHSIVVAEAVLVVYWAVIEAHMWWCRGDGVTKFPYPFLSNASMGKRSVLLVLFGSLAAADYFAKKTFRRR</sequence>